<evidence type="ECO:0000313" key="1">
    <source>
        <dbReference type="EMBL" id="SPJ75511.1"/>
    </source>
</evidence>
<dbReference type="InterPro" id="IPR027417">
    <property type="entry name" value="P-loop_NTPase"/>
</dbReference>
<evidence type="ECO:0000313" key="2">
    <source>
        <dbReference type="Proteomes" id="UP001187734"/>
    </source>
</evidence>
<proteinExistence type="predicted"/>
<organism evidence="1 2">
    <name type="scientific">Fusarium torulosum</name>
    <dbReference type="NCBI Taxonomy" id="33205"/>
    <lineage>
        <taxon>Eukaryota</taxon>
        <taxon>Fungi</taxon>
        <taxon>Dikarya</taxon>
        <taxon>Ascomycota</taxon>
        <taxon>Pezizomycotina</taxon>
        <taxon>Sordariomycetes</taxon>
        <taxon>Hypocreomycetidae</taxon>
        <taxon>Hypocreales</taxon>
        <taxon>Nectriaceae</taxon>
        <taxon>Fusarium</taxon>
    </lineage>
</organism>
<accession>A0AAE8SH32</accession>
<dbReference type="SUPFAM" id="SSF52540">
    <property type="entry name" value="P-loop containing nucleoside triphosphate hydrolases"/>
    <property type="match status" value="1"/>
</dbReference>
<reference evidence="1" key="1">
    <citation type="submission" date="2018-03" db="EMBL/GenBank/DDBJ databases">
        <authorList>
            <person name="Guldener U."/>
        </authorList>
    </citation>
    <scope>NUCLEOTIDE SEQUENCE</scope>
</reference>
<gene>
    <name evidence="1" type="ORF">FTOL_05242</name>
</gene>
<dbReference type="Proteomes" id="UP001187734">
    <property type="component" value="Unassembled WGS sequence"/>
</dbReference>
<dbReference type="EMBL" id="ONZP01000168">
    <property type="protein sequence ID" value="SPJ75511.1"/>
    <property type="molecule type" value="Genomic_DNA"/>
</dbReference>
<protein>
    <submittedName>
        <fullName evidence="1">Uncharacterized protein</fullName>
    </submittedName>
</protein>
<dbReference type="AlphaFoldDB" id="A0AAE8SH32"/>
<comment type="caution">
    <text evidence="1">The sequence shown here is derived from an EMBL/GenBank/DDBJ whole genome shotgun (WGS) entry which is preliminary data.</text>
</comment>
<sequence length="295" mass="33007">MAAKPHDPNAAPSIRVLKENSQAFLVQRIDWAIDKVKMCKAQEKRALIYLKDATTAKILNGMLRGCGFASTDISNIASSPERNRAVLDFNNERYATDVLITTFAVSKGFEFYGACYRGLIFESPGAMDDYVAAVKCLDHNGQKEPVEWFNCYIHGTMDVMHDLVLSRDAVARIMPDVEQHTKVPRDLGLICAFHAVAVALGQSSSRYPRTRVHWSNMESDEIKQEGLFYSAVAHFMEENPGSGSKFTADTMAKIAKSWKPENKLTKEHVDCELPEHEDGVVLYNYVIGGYKEGML</sequence>
<dbReference type="Gene3D" id="3.40.50.300">
    <property type="entry name" value="P-loop containing nucleotide triphosphate hydrolases"/>
    <property type="match status" value="1"/>
</dbReference>
<keyword evidence="2" id="KW-1185">Reference proteome</keyword>
<name>A0AAE8SH32_9HYPO</name>